<dbReference type="PANTHER" id="PTHR12526:SF638">
    <property type="entry name" value="SPORE COAT PROTEIN SA"/>
    <property type="match status" value="1"/>
</dbReference>
<evidence type="ECO:0000259" key="2">
    <source>
        <dbReference type="Pfam" id="PF13477"/>
    </source>
</evidence>
<proteinExistence type="predicted"/>
<dbReference type="SUPFAM" id="SSF53756">
    <property type="entry name" value="UDP-Glycosyltransferase/glycogen phosphorylase"/>
    <property type="match status" value="1"/>
</dbReference>
<dbReference type="CDD" id="cd03808">
    <property type="entry name" value="GT4_CapM-like"/>
    <property type="match status" value="1"/>
</dbReference>
<evidence type="ECO:0000313" key="3">
    <source>
        <dbReference type="EMBL" id="OUP16876.1"/>
    </source>
</evidence>
<feature type="domain" description="Glycosyl transferase family 1" evidence="1">
    <location>
        <begin position="189"/>
        <end position="346"/>
    </location>
</feature>
<organism evidence="3 4">
    <name type="scientific">Parabacteroides distasonis</name>
    <dbReference type="NCBI Taxonomy" id="823"/>
    <lineage>
        <taxon>Bacteria</taxon>
        <taxon>Pseudomonadati</taxon>
        <taxon>Bacteroidota</taxon>
        <taxon>Bacteroidia</taxon>
        <taxon>Bacteroidales</taxon>
        <taxon>Tannerellaceae</taxon>
        <taxon>Parabacteroides</taxon>
    </lineage>
</organism>
<evidence type="ECO:0008006" key="5">
    <source>
        <dbReference type="Google" id="ProtNLM"/>
    </source>
</evidence>
<dbReference type="InterPro" id="IPR001296">
    <property type="entry name" value="Glyco_trans_1"/>
</dbReference>
<dbReference type="Gene3D" id="3.40.50.2000">
    <property type="entry name" value="Glycogen Phosphorylase B"/>
    <property type="match status" value="2"/>
</dbReference>
<comment type="caution">
    <text evidence="3">The sequence shown here is derived from an EMBL/GenBank/DDBJ whole genome shotgun (WGS) entry which is preliminary data.</text>
</comment>
<accession>A0A1Y4IBC2</accession>
<evidence type="ECO:0000259" key="1">
    <source>
        <dbReference type="Pfam" id="PF00534"/>
    </source>
</evidence>
<dbReference type="Proteomes" id="UP000195950">
    <property type="component" value="Unassembled WGS sequence"/>
</dbReference>
<dbReference type="AlphaFoldDB" id="A0A1Y4IBC2"/>
<feature type="domain" description="Glycosyltransferase subfamily 4-like N-terminal" evidence="2">
    <location>
        <begin position="15"/>
        <end position="106"/>
    </location>
</feature>
<reference evidence="4" key="1">
    <citation type="submission" date="2017-04" db="EMBL/GenBank/DDBJ databases">
        <title>Function of individual gut microbiota members based on whole genome sequencing of pure cultures obtained from chicken caecum.</title>
        <authorList>
            <person name="Medvecky M."/>
            <person name="Cejkova D."/>
            <person name="Polansky O."/>
            <person name="Karasova D."/>
            <person name="Kubasova T."/>
            <person name="Cizek A."/>
            <person name="Rychlik I."/>
        </authorList>
    </citation>
    <scope>NUCLEOTIDE SEQUENCE [LARGE SCALE GENOMIC DNA]</scope>
    <source>
        <strain evidence="4">An199</strain>
    </source>
</reference>
<dbReference type="InterPro" id="IPR028098">
    <property type="entry name" value="Glyco_trans_4-like_N"/>
</dbReference>
<dbReference type="GO" id="GO:0016757">
    <property type="term" value="F:glycosyltransferase activity"/>
    <property type="evidence" value="ECO:0007669"/>
    <property type="project" value="InterPro"/>
</dbReference>
<dbReference type="EMBL" id="NFJX01000014">
    <property type="protein sequence ID" value="OUP16876.1"/>
    <property type="molecule type" value="Genomic_DNA"/>
</dbReference>
<dbReference type="PANTHER" id="PTHR12526">
    <property type="entry name" value="GLYCOSYLTRANSFERASE"/>
    <property type="match status" value="1"/>
</dbReference>
<dbReference type="Pfam" id="PF00534">
    <property type="entry name" value="Glycos_transf_1"/>
    <property type="match status" value="1"/>
</dbReference>
<sequence length="371" mass="42319">MNDNYLGALLHFRGEVIEALLRKGYKVVIVAPISDHDQITVPYGVDYQPVLMNRTSKGVKDGIEYFCQLYRIFKEVKPDMVINYTIKPILLGSLVARFLRVPSISFFAGISSVLSGMAGQSSVKSTACMMVLRKLLKVNERSVFLNEEDVGFVEKYNLYPLDKVLLLRGGEGVDTDKYTPLLQPENSLRFKVVMIARVLKTKGYQEFVEAVRLCKKNRLNIDFYLCGGIDEIHPAKITREEIAMAEEDFLFKYMGHLNNLQQFIGDADCVVLPSYYNEGMNRSLMEALSMGIPIITTDNRGCRELVIDGKTGFIIPPKDSYALYDAILRMYHLSSEERECFKIESRKYALERFSIENVINTYLRLVEEVLA</sequence>
<gene>
    <name evidence="3" type="ORF">B5F32_15000</name>
</gene>
<dbReference type="Pfam" id="PF13477">
    <property type="entry name" value="Glyco_trans_4_2"/>
    <property type="match status" value="1"/>
</dbReference>
<protein>
    <recommendedName>
        <fullName evidence="5">Glycosyltransferase family 1 protein</fullName>
    </recommendedName>
</protein>
<evidence type="ECO:0000313" key="4">
    <source>
        <dbReference type="Proteomes" id="UP000195950"/>
    </source>
</evidence>
<name>A0A1Y4IBC2_PARDI</name>